<name>A0AAW2F3F5_9HYME</name>
<proteinExistence type="predicted"/>
<keyword evidence="2" id="KW-1185">Reference proteome</keyword>
<gene>
    <name evidence="1" type="ORF">PUN28_013853</name>
</gene>
<dbReference type="AlphaFoldDB" id="A0AAW2F3F5"/>
<organism evidence="1 2">
    <name type="scientific">Cardiocondyla obscurior</name>
    <dbReference type="NCBI Taxonomy" id="286306"/>
    <lineage>
        <taxon>Eukaryota</taxon>
        <taxon>Metazoa</taxon>
        <taxon>Ecdysozoa</taxon>
        <taxon>Arthropoda</taxon>
        <taxon>Hexapoda</taxon>
        <taxon>Insecta</taxon>
        <taxon>Pterygota</taxon>
        <taxon>Neoptera</taxon>
        <taxon>Endopterygota</taxon>
        <taxon>Hymenoptera</taxon>
        <taxon>Apocrita</taxon>
        <taxon>Aculeata</taxon>
        <taxon>Formicoidea</taxon>
        <taxon>Formicidae</taxon>
        <taxon>Myrmicinae</taxon>
        <taxon>Cardiocondyla</taxon>
    </lineage>
</organism>
<protein>
    <submittedName>
        <fullName evidence="1">Uncharacterized protein</fullName>
    </submittedName>
</protein>
<evidence type="ECO:0000313" key="2">
    <source>
        <dbReference type="Proteomes" id="UP001430953"/>
    </source>
</evidence>
<sequence length="94" mass="10495">MCQASYKVSSVKLFCYAYELLFYLTSRDLRKPSPGRFVEAPVSILLALLAPSATTTDFSTRLPCTSSPTSVTHNNTNVSVQHVKERVSVTPRRR</sequence>
<comment type="caution">
    <text evidence="1">The sequence shown here is derived from an EMBL/GenBank/DDBJ whole genome shotgun (WGS) entry which is preliminary data.</text>
</comment>
<accession>A0AAW2F3F5</accession>
<reference evidence="1 2" key="1">
    <citation type="submission" date="2023-03" db="EMBL/GenBank/DDBJ databases">
        <title>High recombination rates correlate with genetic variation in Cardiocondyla obscurior ants.</title>
        <authorList>
            <person name="Errbii M."/>
        </authorList>
    </citation>
    <scope>NUCLEOTIDE SEQUENCE [LARGE SCALE GENOMIC DNA]</scope>
    <source>
        <strain evidence="1">Alpha-2009</strain>
        <tissue evidence="1">Whole body</tissue>
    </source>
</reference>
<dbReference type="Proteomes" id="UP001430953">
    <property type="component" value="Unassembled WGS sequence"/>
</dbReference>
<dbReference type="EMBL" id="JADYXP020000014">
    <property type="protein sequence ID" value="KAL0110533.1"/>
    <property type="molecule type" value="Genomic_DNA"/>
</dbReference>
<evidence type="ECO:0000313" key="1">
    <source>
        <dbReference type="EMBL" id="KAL0110533.1"/>
    </source>
</evidence>